<evidence type="ECO:0000256" key="2">
    <source>
        <dbReference type="ARBA" id="ARBA00023136"/>
    </source>
</evidence>
<dbReference type="InterPro" id="IPR006664">
    <property type="entry name" value="OMP_bac"/>
</dbReference>
<dbReference type="EMBL" id="JADJMH010000029">
    <property type="protein sequence ID" value="MBK7676924.1"/>
    <property type="molecule type" value="Genomic_DNA"/>
</dbReference>
<reference evidence="6 7" key="1">
    <citation type="submission" date="2020-10" db="EMBL/GenBank/DDBJ databases">
        <title>Connecting structure to function with the recovery of over 1000 high-quality activated sludge metagenome-assembled genomes encoding full-length rRNA genes using long-read sequencing.</title>
        <authorList>
            <person name="Singleton C.M."/>
            <person name="Petriglieri F."/>
            <person name="Kristensen J.M."/>
            <person name="Kirkegaard R.H."/>
            <person name="Michaelsen T.Y."/>
            <person name="Andersen M.H."/>
            <person name="Karst S.M."/>
            <person name="Dueholm M.S."/>
            <person name="Nielsen P.H."/>
            <person name="Albertsen M."/>
        </authorList>
    </citation>
    <scope>NUCLEOTIDE SEQUENCE [LARGE SCALE GENOMIC DNA]</scope>
    <source>
        <strain evidence="6">EsbW_18-Q3-R4-48_BATAC.285</strain>
    </source>
</reference>
<dbReference type="SUPFAM" id="SSF103088">
    <property type="entry name" value="OmpA-like"/>
    <property type="match status" value="1"/>
</dbReference>
<dbReference type="InterPro" id="IPR036737">
    <property type="entry name" value="OmpA-like_sf"/>
</dbReference>
<organism evidence="6 7">
    <name type="scientific">Candidatus Accumulibacter proximus</name>
    <dbReference type="NCBI Taxonomy" id="2954385"/>
    <lineage>
        <taxon>Bacteria</taxon>
        <taxon>Pseudomonadati</taxon>
        <taxon>Pseudomonadota</taxon>
        <taxon>Betaproteobacteria</taxon>
        <taxon>Candidatus Accumulibacter</taxon>
    </lineage>
</organism>
<evidence type="ECO:0000256" key="3">
    <source>
        <dbReference type="PROSITE-ProRule" id="PRU00473"/>
    </source>
</evidence>
<protein>
    <submittedName>
        <fullName evidence="6">OmpA family protein</fullName>
    </submittedName>
</protein>
<evidence type="ECO:0000313" key="7">
    <source>
        <dbReference type="Proteomes" id="UP000697998"/>
    </source>
</evidence>
<dbReference type="CDD" id="cd07185">
    <property type="entry name" value="OmpA_C-like"/>
    <property type="match status" value="1"/>
</dbReference>
<feature type="chain" id="PRO_5037121115" evidence="4">
    <location>
        <begin position="21"/>
        <end position="176"/>
    </location>
</feature>
<evidence type="ECO:0000256" key="1">
    <source>
        <dbReference type="ARBA" id="ARBA00004370"/>
    </source>
</evidence>
<comment type="caution">
    <text evidence="6">The sequence shown here is derived from an EMBL/GenBank/DDBJ whole genome shotgun (WGS) entry which is preliminary data.</text>
</comment>
<sequence>MPFIKHPSCFWFAIALAISACTTVEKPFGTSDWGKGGTGTTQPARTAAYSGRQGAAKPTPFADDEASRTVYFASSDATIDSQGAEVLRQNAQKLKEDAQLVVVLVGHTDNLGSSAYNLAVADRRIEAVSERLRSLGVARSQIRRLPVGSEESSKLKCDSEVCRRSMRRVELIYERR</sequence>
<keyword evidence="4" id="KW-0732">Signal</keyword>
<dbReference type="PROSITE" id="PS51257">
    <property type="entry name" value="PROKAR_LIPOPROTEIN"/>
    <property type="match status" value="1"/>
</dbReference>
<evidence type="ECO:0000259" key="5">
    <source>
        <dbReference type="PROSITE" id="PS51123"/>
    </source>
</evidence>
<comment type="subcellular location">
    <subcellularLocation>
        <location evidence="1">Membrane</location>
    </subcellularLocation>
</comment>
<evidence type="ECO:0000256" key="4">
    <source>
        <dbReference type="SAM" id="SignalP"/>
    </source>
</evidence>
<evidence type="ECO:0000313" key="6">
    <source>
        <dbReference type="EMBL" id="MBK7676924.1"/>
    </source>
</evidence>
<dbReference type="Pfam" id="PF00691">
    <property type="entry name" value="OmpA"/>
    <property type="match status" value="1"/>
</dbReference>
<proteinExistence type="predicted"/>
<gene>
    <name evidence="6" type="ORF">IPJ27_20425</name>
</gene>
<feature type="signal peptide" evidence="4">
    <location>
        <begin position="1"/>
        <end position="20"/>
    </location>
</feature>
<dbReference type="InterPro" id="IPR006665">
    <property type="entry name" value="OmpA-like"/>
</dbReference>
<name>A0A935Q2I2_9PROT</name>
<dbReference type="AlphaFoldDB" id="A0A935Q2I2"/>
<feature type="domain" description="OmpA-like" evidence="5">
    <location>
        <begin position="59"/>
        <end position="176"/>
    </location>
</feature>
<dbReference type="Proteomes" id="UP000697998">
    <property type="component" value="Unassembled WGS sequence"/>
</dbReference>
<dbReference type="Gene3D" id="3.30.1330.60">
    <property type="entry name" value="OmpA-like domain"/>
    <property type="match status" value="1"/>
</dbReference>
<accession>A0A935Q2I2</accession>
<dbReference type="PROSITE" id="PS51123">
    <property type="entry name" value="OMPA_2"/>
    <property type="match status" value="1"/>
</dbReference>
<dbReference type="PRINTS" id="PR01021">
    <property type="entry name" value="OMPADOMAIN"/>
</dbReference>
<keyword evidence="2 3" id="KW-0472">Membrane</keyword>
<dbReference type="GO" id="GO:0016020">
    <property type="term" value="C:membrane"/>
    <property type="evidence" value="ECO:0007669"/>
    <property type="project" value="UniProtKB-SubCell"/>
</dbReference>